<feature type="compositionally biased region" description="Polar residues" evidence="1">
    <location>
        <begin position="391"/>
        <end position="403"/>
    </location>
</feature>
<proteinExistence type="predicted"/>
<dbReference type="Proteomes" id="UP000182658">
    <property type="component" value="Unassembled WGS sequence"/>
</dbReference>
<accession>A0A1J7IZZ6</accession>
<feature type="compositionally biased region" description="Acidic residues" evidence="1">
    <location>
        <begin position="223"/>
        <end position="239"/>
    </location>
</feature>
<reference evidence="2 3" key="1">
    <citation type="submission" date="2016-10" db="EMBL/GenBank/DDBJ databases">
        <title>Draft genome sequence of Coniochaeta ligniaria NRRL30616, a lignocellulolytic fungus for bioabatement of inhibitors in plant biomass hydrolysates.</title>
        <authorList>
            <consortium name="DOE Joint Genome Institute"/>
            <person name="Jimenez D.J."/>
            <person name="Hector R.E."/>
            <person name="Riley R."/>
            <person name="Sun H."/>
            <person name="Grigoriev I.V."/>
            <person name="Van Elsas J.D."/>
            <person name="Nichols N.N."/>
        </authorList>
    </citation>
    <scope>NUCLEOTIDE SEQUENCE [LARGE SCALE GENOMIC DNA]</scope>
    <source>
        <strain evidence="2 3">NRRL 30616</strain>
    </source>
</reference>
<feature type="region of interest" description="Disordered" evidence="1">
    <location>
        <begin position="73"/>
        <end position="150"/>
    </location>
</feature>
<feature type="region of interest" description="Disordered" evidence="1">
    <location>
        <begin position="183"/>
        <end position="292"/>
    </location>
</feature>
<gene>
    <name evidence="2" type="ORF">CONLIGDRAFT_277075</name>
</gene>
<keyword evidence="3" id="KW-1185">Reference proteome</keyword>
<dbReference type="OrthoDB" id="5240334at2759"/>
<name>A0A1J7IZZ6_9PEZI</name>
<protein>
    <submittedName>
        <fullName evidence="2">Uncharacterized protein</fullName>
    </submittedName>
</protein>
<dbReference type="EMBL" id="KV875095">
    <property type="protein sequence ID" value="OIW32739.1"/>
    <property type="molecule type" value="Genomic_DNA"/>
</dbReference>
<evidence type="ECO:0000256" key="1">
    <source>
        <dbReference type="SAM" id="MobiDB-lite"/>
    </source>
</evidence>
<organism evidence="2 3">
    <name type="scientific">Coniochaeta ligniaria NRRL 30616</name>
    <dbReference type="NCBI Taxonomy" id="1408157"/>
    <lineage>
        <taxon>Eukaryota</taxon>
        <taxon>Fungi</taxon>
        <taxon>Dikarya</taxon>
        <taxon>Ascomycota</taxon>
        <taxon>Pezizomycotina</taxon>
        <taxon>Sordariomycetes</taxon>
        <taxon>Sordariomycetidae</taxon>
        <taxon>Coniochaetales</taxon>
        <taxon>Coniochaetaceae</taxon>
        <taxon>Coniochaeta</taxon>
    </lineage>
</organism>
<dbReference type="AlphaFoldDB" id="A0A1J7IZZ6"/>
<sequence>MSTTKRPSRGRAQTFTGAITGFFSPFKGGVKPTTVSETIGWRPNTLGRNTSGLSQHHVLGSPPVVRFEAAPNLKRQLSSGSRKDQGAASREIPTVDVTEVASPGAQSWSSSNSSQRIAFVPQLLKPTDSSKSGNKVRQRAPSPYPGLKQLPPITKLKEAIRGEPLIRSRTRTLTMERMDGGNSLHQYLETHPDDLPPPGSTPAFVQQYWHLRRQSSDSSLSDPEADDEASDFSDAESENNDPCRWDTETAFDSDDEYEHELAPRPPRRQYTPAANRPPLIRHAQTWPLPATPCDDDDYSPATRIASNFLDESILDCSSPTADILPQYAPPALPARPPAYDADSWLPTDPSYMENLQYAHFDLPHLLWKQDIDADGLWFITSLRPPNGATAGRSNSSSGPSHTPNAGYFHDEDPRLAAVSAGELTERLERVECERSSGDSAYDAEQERIRQRYASWEGGVGVDEWNGMASLKRFRTAKTSHSDDVESAARIEVVDAAEEAYVAESKSKNRTVEETEAFPDYQHAEDCFMDLSFDRDATDLLLPNYAGADPGDDGYTRWPKTGCLPKSRAHRQRAASRLEDAAVQQREMRFAMQMVGASGPILA</sequence>
<dbReference type="InParanoid" id="A0A1J7IZZ6"/>
<feature type="region of interest" description="Disordered" evidence="1">
    <location>
        <begin position="387"/>
        <end position="409"/>
    </location>
</feature>
<evidence type="ECO:0000313" key="2">
    <source>
        <dbReference type="EMBL" id="OIW32739.1"/>
    </source>
</evidence>
<evidence type="ECO:0000313" key="3">
    <source>
        <dbReference type="Proteomes" id="UP000182658"/>
    </source>
</evidence>
<feature type="compositionally biased region" description="Acidic residues" evidence="1">
    <location>
        <begin position="249"/>
        <end position="258"/>
    </location>
</feature>